<proteinExistence type="predicted"/>
<keyword evidence="2" id="KW-1185">Reference proteome</keyword>
<dbReference type="Gramene" id="OB01G16350.1">
    <property type="protein sequence ID" value="OB01G16350.1"/>
    <property type="gene ID" value="OB01G16350"/>
</dbReference>
<name>J3KXC9_ORYBR</name>
<accession>J3KXC9</accession>
<reference evidence="1" key="2">
    <citation type="submission" date="2013-04" db="UniProtKB">
        <authorList>
            <consortium name="EnsemblPlants"/>
        </authorList>
    </citation>
    <scope>IDENTIFICATION</scope>
</reference>
<evidence type="ECO:0000313" key="1">
    <source>
        <dbReference type="EnsemblPlants" id="OB01G16350.1"/>
    </source>
</evidence>
<dbReference type="HOGENOM" id="CLU_2187993_0_0_1"/>
<organism evidence="1">
    <name type="scientific">Oryza brachyantha</name>
    <name type="common">malo sina</name>
    <dbReference type="NCBI Taxonomy" id="4533"/>
    <lineage>
        <taxon>Eukaryota</taxon>
        <taxon>Viridiplantae</taxon>
        <taxon>Streptophyta</taxon>
        <taxon>Embryophyta</taxon>
        <taxon>Tracheophyta</taxon>
        <taxon>Spermatophyta</taxon>
        <taxon>Magnoliopsida</taxon>
        <taxon>Liliopsida</taxon>
        <taxon>Poales</taxon>
        <taxon>Poaceae</taxon>
        <taxon>BOP clade</taxon>
        <taxon>Oryzoideae</taxon>
        <taxon>Oryzeae</taxon>
        <taxon>Oryzinae</taxon>
        <taxon>Oryza</taxon>
    </lineage>
</organism>
<protein>
    <submittedName>
        <fullName evidence="1">Uncharacterized protein</fullName>
    </submittedName>
</protein>
<dbReference type="Proteomes" id="UP000006038">
    <property type="component" value="Chromosome 1"/>
</dbReference>
<dbReference type="EnsemblPlants" id="OB01G16350.1">
    <property type="protein sequence ID" value="OB01G16350.1"/>
    <property type="gene ID" value="OB01G16350"/>
</dbReference>
<sequence>MQSLLKRTHKRHLQSVHFCKLAMQPPKPYSKQQLPVQIQVTVTHPSWELTIMCRLLREKLVQFLDQQWRTVGRNNHLPHFDCALHHVQCSSAVPQAPSQNIIIYNIDYN</sequence>
<evidence type="ECO:0000313" key="2">
    <source>
        <dbReference type="Proteomes" id="UP000006038"/>
    </source>
</evidence>
<reference evidence="1" key="1">
    <citation type="journal article" date="2013" name="Nat. Commun.">
        <title>Whole-genome sequencing of Oryza brachyantha reveals mechanisms underlying Oryza genome evolution.</title>
        <authorList>
            <person name="Chen J."/>
            <person name="Huang Q."/>
            <person name="Gao D."/>
            <person name="Wang J."/>
            <person name="Lang Y."/>
            <person name="Liu T."/>
            <person name="Li B."/>
            <person name="Bai Z."/>
            <person name="Luis Goicoechea J."/>
            <person name="Liang C."/>
            <person name="Chen C."/>
            <person name="Zhang W."/>
            <person name="Sun S."/>
            <person name="Liao Y."/>
            <person name="Zhang X."/>
            <person name="Yang L."/>
            <person name="Song C."/>
            <person name="Wang M."/>
            <person name="Shi J."/>
            <person name="Liu G."/>
            <person name="Liu J."/>
            <person name="Zhou H."/>
            <person name="Zhou W."/>
            <person name="Yu Q."/>
            <person name="An N."/>
            <person name="Chen Y."/>
            <person name="Cai Q."/>
            <person name="Wang B."/>
            <person name="Liu B."/>
            <person name="Min J."/>
            <person name="Huang Y."/>
            <person name="Wu H."/>
            <person name="Li Z."/>
            <person name="Zhang Y."/>
            <person name="Yin Y."/>
            <person name="Song W."/>
            <person name="Jiang J."/>
            <person name="Jackson S.A."/>
            <person name="Wing R.A."/>
            <person name="Wang J."/>
            <person name="Chen M."/>
        </authorList>
    </citation>
    <scope>NUCLEOTIDE SEQUENCE [LARGE SCALE GENOMIC DNA]</scope>
    <source>
        <strain evidence="1">cv. IRGC 101232</strain>
    </source>
</reference>
<dbReference type="AlphaFoldDB" id="J3KXC9"/>